<dbReference type="Proteomes" id="UP001215280">
    <property type="component" value="Unassembled WGS sequence"/>
</dbReference>
<dbReference type="Gene3D" id="3.30.420.10">
    <property type="entry name" value="Ribonuclease H-like superfamily/Ribonuclease H"/>
    <property type="match status" value="1"/>
</dbReference>
<evidence type="ECO:0000313" key="2">
    <source>
        <dbReference type="EMBL" id="KAJ7729236.1"/>
    </source>
</evidence>
<protein>
    <recommendedName>
        <fullName evidence="1">RNase H type-1 domain-containing protein</fullName>
    </recommendedName>
</protein>
<organism evidence="2 3">
    <name type="scientific">Mycena maculata</name>
    <dbReference type="NCBI Taxonomy" id="230809"/>
    <lineage>
        <taxon>Eukaryota</taxon>
        <taxon>Fungi</taxon>
        <taxon>Dikarya</taxon>
        <taxon>Basidiomycota</taxon>
        <taxon>Agaricomycotina</taxon>
        <taxon>Agaricomycetes</taxon>
        <taxon>Agaricomycetidae</taxon>
        <taxon>Agaricales</taxon>
        <taxon>Marasmiineae</taxon>
        <taxon>Mycenaceae</taxon>
        <taxon>Mycena</taxon>
    </lineage>
</organism>
<evidence type="ECO:0000259" key="1">
    <source>
        <dbReference type="PROSITE" id="PS50879"/>
    </source>
</evidence>
<dbReference type="InterPro" id="IPR002156">
    <property type="entry name" value="RNaseH_domain"/>
</dbReference>
<evidence type="ECO:0000313" key="3">
    <source>
        <dbReference type="Proteomes" id="UP001215280"/>
    </source>
</evidence>
<accession>A0AAD7HXC5</accession>
<dbReference type="GO" id="GO:0004523">
    <property type="term" value="F:RNA-DNA hybrid ribonuclease activity"/>
    <property type="evidence" value="ECO:0007669"/>
    <property type="project" value="InterPro"/>
</dbReference>
<dbReference type="InterPro" id="IPR012337">
    <property type="entry name" value="RNaseH-like_sf"/>
</dbReference>
<reference evidence="2" key="1">
    <citation type="submission" date="2023-03" db="EMBL/GenBank/DDBJ databases">
        <title>Massive genome expansion in bonnet fungi (Mycena s.s.) driven by repeated elements and novel gene families across ecological guilds.</title>
        <authorList>
            <consortium name="Lawrence Berkeley National Laboratory"/>
            <person name="Harder C.B."/>
            <person name="Miyauchi S."/>
            <person name="Viragh M."/>
            <person name="Kuo A."/>
            <person name="Thoen E."/>
            <person name="Andreopoulos B."/>
            <person name="Lu D."/>
            <person name="Skrede I."/>
            <person name="Drula E."/>
            <person name="Henrissat B."/>
            <person name="Morin E."/>
            <person name="Kohler A."/>
            <person name="Barry K."/>
            <person name="LaButti K."/>
            <person name="Morin E."/>
            <person name="Salamov A."/>
            <person name="Lipzen A."/>
            <person name="Mereny Z."/>
            <person name="Hegedus B."/>
            <person name="Baldrian P."/>
            <person name="Stursova M."/>
            <person name="Weitz H."/>
            <person name="Taylor A."/>
            <person name="Grigoriev I.V."/>
            <person name="Nagy L.G."/>
            <person name="Martin F."/>
            <person name="Kauserud H."/>
        </authorList>
    </citation>
    <scope>NUCLEOTIDE SEQUENCE</scope>
    <source>
        <strain evidence="2">CBHHK188m</strain>
    </source>
</reference>
<gene>
    <name evidence="2" type="ORF">DFH07DRAFT_995219</name>
</gene>
<name>A0AAD7HXC5_9AGAR</name>
<dbReference type="EMBL" id="JARJLG010000199">
    <property type="protein sequence ID" value="KAJ7729236.1"/>
    <property type="molecule type" value="Genomic_DNA"/>
</dbReference>
<keyword evidence="3" id="KW-1185">Reference proteome</keyword>
<comment type="caution">
    <text evidence="2">The sequence shown here is derived from an EMBL/GenBank/DDBJ whole genome shotgun (WGS) entry which is preliminary data.</text>
</comment>
<sequence length="113" mass="12698">MKEHLGAAEDHLPFAGEILGVILGLQIIKTMPHFTDATIFVDCQQAILELVRGESKHTALLDRFNRELYSMRPNLSRIHLVWVPGHHGVEMNRLVDKDAKDAAEGESSTTIHF</sequence>
<dbReference type="GO" id="GO:0003676">
    <property type="term" value="F:nucleic acid binding"/>
    <property type="evidence" value="ECO:0007669"/>
    <property type="project" value="InterPro"/>
</dbReference>
<proteinExistence type="predicted"/>
<dbReference type="PROSITE" id="PS50879">
    <property type="entry name" value="RNASE_H_1"/>
    <property type="match status" value="1"/>
</dbReference>
<dbReference type="InterPro" id="IPR036397">
    <property type="entry name" value="RNaseH_sf"/>
</dbReference>
<feature type="domain" description="RNase H type-1" evidence="1">
    <location>
        <begin position="1"/>
        <end position="104"/>
    </location>
</feature>
<dbReference type="SUPFAM" id="SSF53098">
    <property type="entry name" value="Ribonuclease H-like"/>
    <property type="match status" value="1"/>
</dbReference>
<dbReference type="AlphaFoldDB" id="A0AAD7HXC5"/>